<keyword evidence="2" id="KW-1185">Reference proteome</keyword>
<reference evidence="1 2" key="1">
    <citation type="submission" date="2024-01" db="EMBL/GenBank/DDBJ databases">
        <title>Genome assemblies of Stephania.</title>
        <authorList>
            <person name="Yang L."/>
        </authorList>
    </citation>
    <scope>NUCLEOTIDE SEQUENCE [LARGE SCALE GENOMIC DNA]</scope>
    <source>
        <strain evidence="1">QJT</strain>
        <tissue evidence="1">Leaf</tissue>
    </source>
</reference>
<proteinExistence type="predicted"/>
<dbReference type="EMBL" id="JBBNAE010000004">
    <property type="protein sequence ID" value="KAK9131006.1"/>
    <property type="molecule type" value="Genomic_DNA"/>
</dbReference>
<evidence type="ECO:0000313" key="1">
    <source>
        <dbReference type="EMBL" id="KAK9131006.1"/>
    </source>
</evidence>
<comment type="caution">
    <text evidence="1">The sequence shown here is derived from an EMBL/GenBank/DDBJ whole genome shotgun (WGS) entry which is preliminary data.</text>
</comment>
<name>A0AAP0P851_9MAGN</name>
<protein>
    <submittedName>
        <fullName evidence="1">Uncharacterized protein</fullName>
    </submittedName>
</protein>
<accession>A0AAP0P851</accession>
<dbReference type="AlphaFoldDB" id="A0AAP0P851"/>
<gene>
    <name evidence="1" type="ORF">Sjap_011493</name>
</gene>
<sequence>MTHGGIPFAGAGICALLDQSRSDTWRAEWRVNSREYHRSSGRQCGCAYRGRLTSWREEMVVLVHVAVADW</sequence>
<organism evidence="1 2">
    <name type="scientific">Stephania japonica</name>
    <dbReference type="NCBI Taxonomy" id="461633"/>
    <lineage>
        <taxon>Eukaryota</taxon>
        <taxon>Viridiplantae</taxon>
        <taxon>Streptophyta</taxon>
        <taxon>Embryophyta</taxon>
        <taxon>Tracheophyta</taxon>
        <taxon>Spermatophyta</taxon>
        <taxon>Magnoliopsida</taxon>
        <taxon>Ranunculales</taxon>
        <taxon>Menispermaceae</taxon>
        <taxon>Menispermoideae</taxon>
        <taxon>Cissampelideae</taxon>
        <taxon>Stephania</taxon>
    </lineage>
</organism>
<dbReference type="Proteomes" id="UP001417504">
    <property type="component" value="Unassembled WGS sequence"/>
</dbReference>
<evidence type="ECO:0000313" key="2">
    <source>
        <dbReference type="Proteomes" id="UP001417504"/>
    </source>
</evidence>